<dbReference type="NCBIfam" id="NF007682">
    <property type="entry name" value="PRK10357.1"/>
    <property type="match status" value="1"/>
</dbReference>
<dbReference type="SUPFAM" id="SSF47616">
    <property type="entry name" value="GST C-terminal domain-like"/>
    <property type="match status" value="1"/>
</dbReference>
<dbReference type="PROSITE" id="PS50405">
    <property type="entry name" value="GST_CTER"/>
    <property type="match status" value="1"/>
</dbReference>
<dbReference type="Gene3D" id="1.20.1050.10">
    <property type="match status" value="1"/>
</dbReference>
<dbReference type="InterPro" id="IPR004045">
    <property type="entry name" value="Glutathione_S-Trfase_N"/>
</dbReference>
<dbReference type="RefSeq" id="WP_249892861.1">
    <property type="nucleotide sequence ID" value="NZ_CP082904.1"/>
</dbReference>
<name>A0ABY4R9W6_9GAMM</name>
<dbReference type="Proteomes" id="UP001056635">
    <property type="component" value="Chromosome"/>
</dbReference>
<keyword evidence="3" id="KW-0808">Transferase</keyword>
<feature type="domain" description="GST N-terminal" evidence="1">
    <location>
        <begin position="1"/>
        <end position="78"/>
    </location>
</feature>
<dbReference type="CDD" id="cd03205">
    <property type="entry name" value="GST_C_6"/>
    <property type="match status" value="1"/>
</dbReference>
<proteinExistence type="predicted"/>
<reference evidence="3" key="1">
    <citation type="submission" date="2021-09" db="EMBL/GenBank/DDBJ databases">
        <title>First case of bloodstream infection caused by Mixta hanseatica sp. nov., a member of the Erwiniaceae family.</title>
        <authorList>
            <person name="Both A."/>
            <person name="Huang J."/>
            <person name="Wenzel P."/>
            <person name="Aepfelbacher M."/>
            <person name="Rohde H."/>
            <person name="Christner M."/>
            <person name="Hentschke M."/>
        </authorList>
    </citation>
    <scope>NUCLEOTIDE SEQUENCE</scope>
    <source>
        <strain evidence="3">X22927</strain>
    </source>
</reference>
<dbReference type="InterPro" id="IPR004046">
    <property type="entry name" value="GST_C"/>
</dbReference>
<dbReference type="GO" id="GO:0004364">
    <property type="term" value="F:glutathione transferase activity"/>
    <property type="evidence" value="ECO:0007669"/>
    <property type="project" value="UniProtKB-EC"/>
</dbReference>
<evidence type="ECO:0000259" key="2">
    <source>
        <dbReference type="PROSITE" id="PS50405"/>
    </source>
</evidence>
<feature type="domain" description="GST C-terminal" evidence="2">
    <location>
        <begin position="83"/>
        <end position="207"/>
    </location>
</feature>
<gene>
    <name evidence="3" type="ORF">K6958_00535</name>
</gene>
<evidence type="ECO:0000313" key="3">
    <source>
        <dbReference type="EMBL" id="UQY44237.1"/>
    </source>
</evidence>
<accession>A0ABY4R9W6</accession>
<dbReference type="EMBL" id="CP082904">
    <property type="protein sequence ID" value="UQY44237.1"/>
    <property type="molecule type" value="Genomic_DNA"/>
</dbReference>
<dbReference type="SUPFAM" id="SSF52833">
    <property type="entry name" value="Thioredoxin-like"/>
    <property type="match status" value="1"/>
</dbReference>
<sequence>MKLIGNYTSPYVRKISVIMLEKGLTFEFVNESPWTEESQVPQYNPLGKVPALVDDHGECWYNSSIIAARLETLPQAPKLLPEEAFSAVKVRQLETLADGICDAALIIVREQLRPIEQQSPEEMLRQRHKIQRGLDALEREAASQTWLNGEQINLADIAAACAIGYLNFRHVAPSWCVNRPALVKLVEKMFQRESFARTVPPAAAHIA</sequence>
<dbReference type="Pfam" id="PF00043">
    <property type="entry name" value="GST_C"/>
    <property type="match status" value="1"/>
</dbReference>
<dbReference type="Pfam" id="PF13409">
    <property type="entry name" value="GST_N_2"/>
    <property type="match status" value="1"/>
</dbReference>
<dbReference type="PROSITE" id="PS50404">
    <property type="entry name" value="GST_NTER"/>
    <property type="match status" value="1"/>
</dbReference>
<dbReference type="Gene3D" id="3.40.30.10">
    <property type="entry name" value="Glutaredoxin"/>
    <property type="match status" value="1"/>
</dbReference>
<dbReference type="InterPro" id="IPR036249">
    <property type="entry name" value="Thioredoxin-like_sf"/>
</dbReference>
<evidence type="ECO:0000313" key="4">
    <source>
        <dbReference type="Proteomes" id="UP001056635"/>
    </source>
</evidence>
<dbReference type="PANTHER" id="PTHR42673:SF4">
    <property type="entry name" value="MALEYLACETOACETATE ISOMERASE"/>
    <property type="match status" value="1"/>
</dbReference>
<dbReference type="InterPro" id="IPR010987">
    <property type="entry name" value="Glutathione-S-Trfase_C-like"/>
</dbReference>
<dbReference type="EC" id="2.5.1.18" evidence="3"/>
<keyword evidence="4" id="KW-1185">Reference proteome</keyword>
<dbReference type="InterPro" id="IPR036282">
    <property type="entry name" value="Glutathione-S-Trfase_C_sf"/>
</dbReference>
<dbReference type="PANTHER" id="PTHR42673">
    <property type="entry name" value="MALEYLACETOACETATE ISOMERASE"/>
    <property type="match status" value="1"/>
</dbReference>
<evidence type="ECO:0000259" key="1">
    <source>
        <dbReference type="PROSITE" id="PS50404"/>
    </source>
</evidence>
<organism evidence="3 4">
    <name type="scientific">Mixta hanseatica</name>
    <dbReference type="NCBI Taxonomy" id="2872648"/>
    <lineage>
        <taxon>Bacteria</taxon>
        <taxon>Pseudomonadati</taxon>
        <taxon>Pseudomonadota</taxon>
        <taxon>Gammaproteobacteria</taxon>
        <taxon>Enterobacterales</taxon>
        <taxon>Erwiniaceae</taxon>
        <taxon>Mixta</taxon>
    </lineage>
</organism>
<protein>
    <submittedName>
        <fullName evidence="3">Glutathione S-transferase</fullName>
        <ecNumber evidence="3">2.5.1.18</ecNumber>
    </submittedName>
</protein>